<dbReference type="InterPro" id="IPR037066">
    <property type="entry name" value="Plug_dom_sf"/>
</dbReference>
<dbReference type="RefSeq" id="WP_136406630.1">
    <property type="nucleotide sequence ID" value="NZ_SSWX01000012.1"/>
</dbReference>
<evidence type="ECO:0000256" key="5">
    <source>
        <dbReference type="ARBA" id="ARBA00022692"/>
    </source>
</evidence>
<evidence type="ECO:0000256" key="2">
    <source>
        <dbReference type="ARBA" id="ARBA00009810"/>
    </source>
</evidence>
<sequence>MSIPSMSLAPMTGRLSSCAGFALRATCVPLGLMALVGVAQAQNPFLDEVVVTANRSEQRMQDALADISVIDRTTIEQSGVTGVADILARLPGIQISRNGGPGTSTSVFIRGTETRYAAVFIDGARVDSQSTGGAPWASIPLSLIERIEVLRGPAAAVYGSDAIGGVIQIFTRKGTGGFQPFASVGVGNQGTRDGSAGVSGAANGWDYALSGAYERSDGFNSRIGPNYNPDKDGYRRSSGQAKLGYQINEQHRIQGSWLGSYLNSAYDSSPTADDRNKHHLNASSLSWNAQWSDQYRTTLSVTDSNDVYETSPNIYRTDTVVRSYLFQNEYTLGDQRFSATFERREDRLKNGDINSKRAQNALALGYGVNLGAHSVQANARYDKDSEFGSVTTGSLAYGYAFTPQWKVHAAAGKAFRAPTLYQRYSEYGVAALQPESGRNVEVGVTYSQGVHLVSLTAYRNSVKNQITFAASGPCASNFGCYENTAKARYEGVTLAGQTQLAGVLLKGSLDWQDPKDVSTGNMLARRAKRYGNLGAEYSVAGFLLGAEMQTSGYRWNSAGNTAATNRMGGYTLWNLHASRALGDDWTLTARLDNASDKKYELARTYATAGRTFYVGLKWAPSK</sequence>
<keyword evidence="9 12" id="KW-0472">Membrane</keyword>
<dbReference type="Gene3D" id="2.40.170.20">
    <property type="entry name" value="TonB-dependent receptor, beta-barrel domain"/>
    <property type="match status" value="1"/>
</dbReference>
<comment type="subcellular location">
    <subcellularLocation>
        <location evidence="1 12">Cell outer membrane</location>
        <topology evidence="1 12">Multi-pass membrane protein</topology>
    </subcellularLocation>
</comment>
<protein>
    <submittedName>
        <fullName evidence="16">TonB-dependent receptor</fullName>
    </submittedName>
</protein>
<keyword evidence="11 12" id="KW-0998">Cell outer membrane</keyword>
<evidence type="ECO:0000313" key="16">
    <source>
        <dbReference type="EMBL" id="THJ33028.1"/>
    </source>
</evidence>
<dbReference type="InterPro" id="IPR036942">
    <property type="entry name" value="Beta-barrel_TonB_sf"/>
</dbReference>
<reference evidence="16 17" key="1">
    <citation type="submission" date="2019-04" db="EMBL/GenBank/DDBJ databases">
        <title>Lampropedia sp YIM MLB12 draf genome.</title>
        <authorList>
            <person name="Wang Y.-X."/>
        </authorList>
    </citation>
    <scope>NUCLEOTIDE SEQUENCE [LARGE SCALE GENOMIC DNA]</scope>
    <source>
        <strain evidence="16 17">YIM MLB12</strain>
    </source>
</reference>
<evidence type="ECO:0000256" key="10">
    <source>
        <dbReference type="ARBA" id="ARBA00023170"/>
    </source>
</evidence>
<dbReference type="GO" id="GO:0009279">
    <property type="term" value="C:cell outer membrane"/>
    <property type="evidence" value="ECO:0007669"/>
    <property type="project" value="UniProtKB-SubCell"/>
</dbReference>
<dbReference type="GO" id="GO:0015889">
    <property type="term" value="P:cobalamin transport"/>
    <property type="evidence" value="ECO:0007669"/>
    <property type="project" value="TreeGrafter"/>
</dbReference>
<dbReference type="InterPro" id="IPR000531">
    <property type="entry name" value="Beta-barrel_TonB"/>
</dbReference>
<evidence type="ECO:0000256" key="3">
    <source>
        <dbReference type="ARBA" id="ARBA00022448"/>
    </source>
</evidence>
<keyword evidence="3 12" id="KW-0813">Transport</keyword>
<keyword evidence="5 12" id="KW-0812">Transmembrane</keyword>
<evidence type="ECO:0000256" key="7">
    <source>
        <dbReference type="ARBA" id="ARBA00023065"/>
    </source>
</evidence>
<dbReference type="GO" id="GO:0006811">
    <property type="term" value="P:monoatomic ion transport"/>
    <property type="evidence" value="ECO:0007669"/>
    <property type="project" value="UniProtKB-KW"/>
</dbReference>
<feature type="domain" description="TonB-dependent receptor plug" evidence="15">
    <location>
        <begin position="61"/>
        <end position="166"/>
    </location>
</feature>
<feature type="domain" description="TonB-dependent receptor-like beta-barrel" evidence="14">
    <location>
        <begin position="184"/>
        <end position="593"/>
    </location>
</feature>
<dbReference type="PANTHER" id="PTHR30069:SF53">
    <property type="entry name" value="COLICIN I RECEPTOR-RELATED"/>
    <property type="match status" value="1"/>
</dbReference>
<name>A0A4S5BSX8_9BURK</name>
<gene>
    <name evidence="16" type="ORF">E8K88_10560</name>
</gene>
<dbReference type="Pfam" id="PF00593">
    <property type="entry name" value="TonB_dep_Rec_b-barrel"/>
    <property type="match status" value="1"/>
</dbReference>
<keyword evidence="8 13" id="KW-0798">TonB box</keyword>
<dbReference type="Pfam" id="PF07715">
    <property type="entry name" value="Plug"/>
    <property type="match status" value="1"/>
</dbReference>
<evidence type="ECO:0000256" key="13">
    <source>
        <dbReference type="RuleBase" id="RU003357"/>
    </source>
</evidence>
<evidence type="ECO:0000256" key="12">
    <source>
        <dbReference type="PROSITE-ProRule" id="PRU01360"/>
    </source>
</evidence>
<keyword evidence="17" id="KW-1185">Reference proteome</keyword>
<dbReference type="Proteomes" id="UP000306236">
    <property type="component" value="Unassembled WGS sequence"/>
</dbReference>
<dbReference type="Gene3D" id="2.170.130.10">
    <property type="entry name" value="TonB-dependent receptor, plug domain"/>
    <property type="match status" value="1"/>
</dbReference>
<dbReference type="OrthoDB" id="183532at2"/>
<dbReference type="PROSITE" id="PS52016">
    <property type="entry name" value="TONB_DEPENDENT_REC_3"/>
    <property type="match status" value="1"/>
</dbReference>
<proteinExistence type="inferred from homology"/>
<dbReference type="InterPro" id="IPR039426">
    <property type="entry name" value="TonB-dep_rcpt-like"/>
</dbReference>
<evidence type="ECO:0000259" key="15">
    <source>
        <dbReference type="Pfam" id="PF07715"/>
    </source>
</evidence>
<organism evidence="16 17">
    <name type="scientific">Lampropedia aestuarii</name>
    <dbReference type="NCBI Taxonomy" id="2562762"/>
    <lineage>
        <taxon>Bacteria</taxon>
        <taxon>Pseudomonadati</taxon>
        <taxon>Pseudomonadota</taxon>
        <taxon>Betaproteobacteria</taxon>
        <taxon>Burkholderiales</taxon>
        <taxon>Comamonadaceae</taxon>
        <taxon>Lampropedia</taxon>
    </lineage>
</organism>
<dbReference type="InterPro" id="IPR012910">
    <property type="entry name" value="Plug_dom"/>
</dbReference>
<dbReference type="PANTHER" id="PTHR30069">
    <property type="entry name" value="TONB-DEPENDENT OUTER MEMBRANE RECEPTOR"/>
    <property type="match status" value="1"/>
</dbReference>
<dbReference type="SUPFAM" id="SSF56935">
    <property type="entry name" value="Porins"/>
    <property type="match status" value="1"/>
</dbReference>
<evidence type="ECO:0000256" key="9">
    <source>
        <dbReference type="ARBA" id="ARBA00023136"/>
    </source>
</evidence>
<keyword evidence="4 12" id="KW-1134">Transmembrane beta strand</keyword>
<keyword evidence="7" id="KW-0406">Ion transport</keyword>
<comment type="similarity">
    <text evidence="2 12 13">Belongs to the TonB-dependent receptor family.</text>
</comment>
<accession>A0A4S5BSX8</accession>
<evidence type="ECO:0000259" key="14">
    <source>
        <dbReference type="Pfam" id="PF00593"/>
    </source>
</evidence>
<keyword evidence="6" id="KW-0732">Signal</keyword>
<evidence type="ECO:0000256" key="1">
    <source>
        <dbReference type="ARBA" id="ARBA00004571"/>
    </source>
</evidence>
<dbReference type="CDD" id="cd01347">
    <property type="entry name" value="ligand_gated_channel"/>
    <property type="match status" value="1"/>
</dbReference>
<evidence type="ECO:0000256" key="6">
    <source>
        <dbReference type="ARBA" id="ARBA00022729"/>
    </source>
</evidence>
<keyword evidence="10 16" id="KW-0675">Receptor</keyword>
<dbReference type="AlphaFoldDB" id="A0A4S5BSX8"/>
<dbReference type="EMBL" id="SSWX01000012">
    <property type="protein sequence ID" value="THJ33028.1"/>
    <property type="molecule type" value="Genomic_DNA"/>
</dbReference>
<evidence type="ECO:0000313" key="17">
    <source>
        <dbReference type="Proteomes" id="UP000306236"/>
    </source>
</evidence>
<evidence type="ECO:0000256" key="11">
    <source>
        <dbReference type="ARBA" id="ARBA00023237"/>
    </source>
</evidence>
<comment type="caution">
    <text evidence="16">The sequence shown here is derived from an EMBL/GenBank/DDBJ whole genome shotgun (WGS) entry which is preliminary data.</text>
</comment>
<evidence type="ECO:0000256" key="8">
    <source>
        <dbReference type="ARBA" id="ARBA00023077"/>
    </source>
</evidence>
<evidence type="ECO:0000256" key="4">
    <source>
        <dbReference type="ARBA" id="ARBA00022452"/>
    </source>
</evidence>